<dbReference type="InterPro" id="IPR038765">
    <property type="entry name" value="Papain-like_cys_pep_sf"/>
</dbReference>
<protein>
    <submittedName>
        <fullName evidence="3">Transglutaminase-like putative cysteine protease</fullName>
    </submittedName>
</protein>
<evidence type="ECO:0000259" key="2">
    <source>
        <dbReference type="SMART" id="SM00460"/>
    </source>
</evidence>
<keyword evidence="3" id="KW-0645">Protease</keyword>
<dbReference type="AlphaFoldDB" id="A0A3N4U272"/>
<dbReference type="PANTHER" id="PTHR38339">
    <property type="entry name" value="TRANSGLUTAMINASE DOMAIN PROTEIN"/>
    <property type="match status" value="1"/>
</dbReference>
<evidence type="ECO:0000313" key="4">
    <source>
        <dbReference type="Proteomes" id="UP000272193"/>
    </source>
</evidence>
<feature type="signal peptide" evidence="1">
    <location>
        <begin position="1"/>
        <end position="27"/>
    </location>
</feature>
<dbReference type="GO" id="GO:0008233">
    <property type="term" value="F:peptidase activity"/>
    <property type="evidence" value="ECO:0007669"/>
    <property type="project" value="UniProtKB-KW"/>
</dbReference>
<dbReference type="Pfam" id="PF01841">
    <property type="entry name" value="Transglut_core"/>
    <property type="match status" value="1"/>
</dbReference>
<dbReference type="Gene3D" id="3.10.620.30">
    <property type="match status" value="1"/>
</dbReference>
<reference evidence="3 4" key="1">
    <citation type="submission" date="2018-11" db="EMBL/GenBank/DDBJ databases">
        <title>Genomic Encyclopedia of Type Strains, Phase IV (KMG-IV): sequencing the most valuable type-strain genomes for metagenomic binning, comparative biology and taxonomic classification.</title>
        <authorList>
            <person name="Goeker M."/>
        </authorList>
    </citation>
    <scope>NUCLEOTIDE SEQUENCE [LARGE SCALE GENOMIC DNA]</scope>
    <source>
        <strain evidence="3 4">DSM 101684</strain>
    </source>
</reference>
<proteinExistence type="predicted"/>
<dbReference type="EMBL" id="RKQL01000005">
    <property type="protein sequence ID" value="RPE64936.1"/>
    <property type="molecule type" value="Genomic_DNA"/>
</dbReference>
<dbReference type="PROSITE" id="PS51318">
    <property type="entry name" value="TAT"/>
    <property type="match status" value="1"/>
</dbReference>
<dbReference type="OrthoDB" id="9804872at2"/>
<dbReference type="InterPro" id="IPR002931">
    <property type="entry name" value="Transglutaminase-like"/>
</dbReference>
<keyword evidence="4" id="KW-1185">Reference proteome</keyword>
<keyword evidence="3" id="KW-0378">Hydrolase</keyword>
<name>A0A3N4U272_9BURK</name>
<dbReference type="PANTHER" id="PTHR38339:SF1">
    <property type="entry name" value="TRANSGLUTAMINASE-LIKE DOMAIN-CONTAINING PROTEIN"/>
    <property type="match status" value="1"/>
</dbReference>
<keyword evidence="1" id="KW-0732">Signal</keyword>
<gene>
    <name evidence="3" type="ORF">EDC62_2059</name>
</gene>
<organism evidence="3 4">
    <name type="scientific">Tibeticola sediminis</name>
    <dbReference type="NCBI Taxonomy" id="1917811"/>
    <lineage>
        <taxon>Bacteria</taxon>
        <taxon>Pseudomonadati</taxon>
        <taxon>Pseudomonadota</taxon>
        <taxon>Betaproteobacteria</taxon>
        <taxon>Burkholderiales</taxon>
        <taxon>Comamonadaceae</taxon>
        <taxon>Tibeticola</taxon>
    </lineage>
</organism>
<comment type="caution">
    <text evidence="3">The sequence shown here is derived from an EMBL/GenBank/DDBJ whole genome shotgun (WGS) entry which is preliminary data.</text>
</comment>
<dbReference type="SUPFAM" id="SSF54001">
    <property type="entry name" value="Cysteine proteinases"/>
    <property type="match status" value="1"/>
</dbReference>
<evidence type="ECO:0000256" key="1">
    <source>
        <dbReference type="SAM" id="SignalP"/>
    </source>
</evidence>
<dbReference type="GO" id="GO:0006508">
    <property type="term" value="P:proteolysis"/>
    <property type="evidence" value="ECO:0007669"/>
    <property type="project" value="UniProtKB-KW"/>
</dbReference>
<feature type="domain" description="Transglutaminase-like" evidence="2">
    <location>
        <begin position="213"/>
        <end position="288"/>
    </location>
</feature>
<feature type="chain" id="PRO_5018071655" evidence="1">
    <location>
        <begin position="28"/>
        <end position="375"/>
    </location>
</feature>
<dbReference type="SMART" id="SM00460">
    <property type="entry name" value="TGc"/>
    <property type="match status" value="1"/>
</dbReference>
<sequence>MTLDRRRCLRGVAAGTVSLLTPLWLRAQPTTPTAAHRPPMWAADAPWRAWTLTTTVEVRDPGRETQVWLPLPSLSTPWQQTVTHTFQTQGEARLRADGRYGAQMLHVRFARDERRPTVTLTTTVRTRDRASPWASPVARTAPALTAAERRFWLAPTEWLPTDGIVRKTALEAVGSARSDRARAERIYDWVVRNAWREPTTRGCGPGDIRTMLETGNLGGKCADINALFVGLCRSAGLPARDVYGVRVAPSAFGYRQLGAPSEQLSGAQHCRAEVWLEGAGWCAMDPADVTKVMRHEFLDWIRDPRDPRVEPVRQALFGGWEGNWVGWNMAHDLDLPGARGPRLPFLMYPVAEVDGERLDSYSPNDFRYRIVAARA</sequence>
<evidence type="ECO:0000313" key="3">
    <source>
        <dbReference type="EMBL" id="RPE64936.1"/>
    </source>
</evidence>
<dbReference type="InterPro" id="IPR006311">
    <property type="entry name" value="TAT_signal"/>
</dbReference>
<accession>A0A3N4U272</accession>
<dbReference type="Proteomes" id="UP000272193">
    <property type="component" value="Unassembled WGS sequence"/>
</dbReference>